<dbReference type="SUPFAM" id="SSF53067">
    <property type="entry name" value="Actin-like ATPase domain"/>
    <property type="match status" value="2"/>
</dbReference>
<dbReference type="NCBIfam" id="TIGR01175">
    <property type="entry name" value="pilM"/>
    <property type="match status" value="1"/>
</dbReference>
<evidence type="ECO:0000313" key="2">
    <source>
        <dbReference type="EMBL" id="MBK1644978.1"/>
    </source>
</evidence>
<dbReference type="Gene3D" id="3.30.420.40">
    <property type="match status" value="2"/>
</dbReference>
<dbReference type="InterPro" id="IPR003494">
    <property type="entry name" value="SHS2_FtsA"/>
</dbReference>
<reference evidence="2 3" key="1">
    <citation type="journal article" date="2020" name="Microorganisms">
        <title>Osmotic Adaptation and Compatible Solute Biosynthesis of Phototrophic Bacteria as Revealed from Genome Analyses.</title>
        <authorList>
            <person name="Imhoff J.F."/>
            <person name="Rahn T."/>
            <person name="Kunzel S."/>
            <person name="Keller A."/>
            <person name="Neulinger S.C."/>
        </authorList>
    </citation>
    <scope>NUCLEOTIDE SEQUENCE [LARGE SCALE GENOMIC DNA]</scope>
    <source>
        <strain evidence="2 3">DSM 21303</strain>
    </source>
</reference>
<feature type="domain" description="SHS2" evidence="1">
    <location>
        <begin position="11"/>
        <end position="182"/>
    </location>
</feature>
<name>A0A9X0WI23_9GAMM</name>
<keyword evidence="3" id="KW-1185">Reference proteome</keyword>
<evidence type="ECO:0000313" key="3">
    <source>
        <dbReference type="Proteomes" id="UP001138802"/>
    </source>
</evidence>
<dbReference type="SMART" id="SM00842">
    <property type="entry name" value="FtsA"/>
    <property type="match status" value="1"/>
</dbReference>
<dbReference type="Gene3D" id="3.30.1490.300">
    <property type="match status" value="1"/>
</dbReference>
<protein>
    <submittedName>
        <fullName evidence="2">Pilus assembly protein PilM</fullName>
    </submittedName>
</protein>
<dbReference type="InterPro" id="IPR043129">
    <property type="entry name" value="ATPase_NBD"/>
</dbReference>
<dbReference type="PANTHER" id="PTHR32432:SF3">
    <property type="entry name" value="ETHANOLAMINE UTILIZATION PROTEIN EUTJ"/>
    <property type="match status" value="1"/>
</dbReference>
<dbReference type="InterPro" id="IPR005883">
    <property type="entry name" value="PilM"/>
</dbReference>
<evidence type="ECO:0000259" key="1">
    <source>
        <dbReference type="SMART" id="SM00842"/>
    </source>
</evidence>
<dbReference type="GO" id="GO:0051301">
    <property type="term" value="P:cell division"/>
    <property type="evidence" value="ECO:0007669"/>
    <property type="project" value="InterPro"/>
</dbReference>
<dbReference type="EMBL" id="NRSD01000009">
    <property type="protein sequence ID" value="MBK1644978.1"/>
    <property type="molecule type" value="Genomic_DNA"/>
</dbReference>
<dbReference type="InterPro" id="IPR050696">
    <property type="entry name" value="FtsA/MreB"/>
</dbReference>
<organism evidence="2 3">
    <name type="scientific">Thiocapsa imhoffii</name>
    <dbReference type="NCBI Taxonomy" id="382777"/>
    <lineage>
        <taxon>Bacteria</taxon>
        <taxon>Pseudomonadati</taxon>
        <taxon>Pseudomonadota</taxon>
        <taxon>Gammaproteobacteria</taxon>
        <taxon>Chromatiales</taxon>
        <taxon>Chromatiaceae</taxon>
        <taxon>Thiocapsa</taxon>
    </lineage>
</organism>
<accession>A0A9X0WI23</accession>
<dbReference type="PIRSF" id="PIRSF019169">
    <property type="entry name" value="PilM"/>
    <property type="match status" value="1"/>
</dbReference>
<dbReference type="AlphaFoldDB" id="A0A9X0WI23"/>
<sequence>MFGLTRQRKPTIGIDISSTAIKLIELSQLPNGSAATYRVEHYSIEPMPPAAVIEKKIADVDLAAKALSRAISQSGTKAKHGAVAVAGSAVITKVIAMAATLKDADIESQIQLEADQYIPYPLEEVNLDFQVVGPTKGNPSMVDVLLVASRQENVDDRVSVLEGADVMATVVDVEAYAMENACDVIIASDPEAGSAATLAVADVGSATTTLYVLREGQIVYTREQNFGGQQLLDEVQRRYSLARDVAMQKIVDGDVAEGYATDVLAPFKEALSQQIGRALQFFYSGTSYNRVDHILLAGRPASLPGIDQLVSERLNIPAEVANPFRHMSLAPGIKAQELMRAAPGMMIAVGLALRGFD</sequence>
<dbReference type="PANTHER" id="PTHR32432">
    <property type="entry name" value="CELL DIVISION PROTEIN FTSA-RELATED"/>
    <property type="match status" value="1"/>
</dbReference>
<proteinExistence type="predicted"/>
<dbReference type="Proteomes" id="UP001138802">
    <property type="component" value="Unassembled WGS sequence"/>
</dbReference>
<comment type="caution">
    <text evidence="2">The sequence shown here is derived from an EMBL/GenBank/DDBJ whole genome shotgun (WGS) entry which is preliminary data.</text>
</comment>
<gene>
    <name evidence="2" type="ORF">CKO25_10010</name>
</gene>
<dbReference type="RefSeq" id="WP_200387791.1">
    <property type="nucleotide sequence ID" value="NZ_NRSD01000009.1"/>
</dbReference>
<dbReference type="CDD" id="cd24049">
    <property type="entry name" value="ASKHA_NBD_PilM"/>
    <property type="match status" value="1"/>
</dbReference>
<dbReference type="Pfam" id="PF11104">
    <property type="entry name" value="PilM_2"/>
    <property type="match status" value="1"/>
</dbReference>